<dbReference type="Proteomes" id="UP000485058">
    <property type="component" value="Unassembled WGS sequence"/>
</dbReference>
<sequence>VQLGLVQEGMTIDLSLMRSVAVDPVNKVAIADGGCLLGDIDRETALHGLAVPLGHAPVTGMGLALGGGFGIATRVLGTTSDHIVGATIVTADGSVRVVDKDSDPELLWCLRGAASAMGVVTKIKFRLDDVSDAVTGTMVFPDDPEHKMWR</sequence>
<dbReference type="PANTHER" id="PTHR42973:SF39">
    <property type="entry name" value="FAD-BINDING PCMH-TYPE DOMAIN-CONTAINING PROTEIN"/>
    <property type="match status" value="1"/>
</dbReference>
<gene>
    <name evidence="7" type="ORF">HaLaN_00812</name>
</gene>
<dbReference type="InterPro" id="IPR036318">
    <property type="entry name" value="FAD-bd_PCMH-like_sf"/>
</dbReference>
<dbReference type="InterPro" id="IPR016169">
    <property type="entry name" value="FAD-bd_PCMH_sub2"/>
</dbReference>
<dbReference type="Pfam" id="PF01565">
    <property type="entry name" value="FAD_binding_4"/>
    <property type="match status" value="1"/>
</dbReference>
<dbReference type="Gene3D" id="3.30.465.10">
    <property type="match status" value="1"/>
</dbReference>
<comment type="cofactor">
    <cofactor evidence="1">
        <name>FAD</name>
        <dbReference type="ChEBI" id="CHEBI:57692"/>
    </cofactor>
</comment>
<dbReference type="PROSITE" id="PS51387">
    <property type="entry name" value="FAD_PCMH"/>
    <property type="match status" value="1"/>
</dbReference>
<evidence type="ECO:0000256" key="1">
    <source>
        <dbReference type="ARBA" id="ARBA00001974"/>
    </source>
</evidence>
<organism evidence="7 8">
    <name type="scientific">Haematococcus lacustris</name>
    <name type="common">Green alga</name>
    <name type="synonym">Haematococcus pluvialis</name>
    <dbReference type="NCBI Taxonomy" id="44745"/>
    <lineage>
        <taxon>Eukaryota</taxon>
        <taxon>Viridiplantae</taxon>
        <taxon>Chlorophyta</taxon>
        <taxon>core chlorophytes</taxon>
        <taxon>Chlorophyceae</taxon>
        <taxon>CS clade</taxon>
        <taxon>Chlamydomonadales</taxon>
        <taxon>Haematococcaceae</taxon>
        <taxon>Haematococcus</taxon>
    </lineage>
</organism>
<evidence type="ECO:0000313" key="7">
    <source>
        <dbReference type="EMBL" id="GFH06217.1"/>
    </source>
</evidence>
<evidence type="ECO:0000313" key="8">
    <source>
        <dbReference type="Proteomes" id="UP000485058"/>
    </source>
</evidence>
<dbReference type="GO" id="GO:0071949">
    <property type="term" value="F:FAD binding"/>
    <property type="evidence" value="ECO:0007669"/>
    <property type="project" value="InterPro"/>
</dbReference>
<protein>
    <submittedName>
        <fullName evidence="7">FAD-linked oxidase</fullName>
    </submittedName>
</protein>
<keyword evidence="4" id="KW-0274">FAD</keyword>
<keyword evidence="8" id="KW-1185">Reference proteome</keyword>
<evidence type="ECO:0000256" key="3">
    <source>
        <dbReference type="ARBA" id="ARBA00022630"/>
    </source>
</evidence>
<accession>A0A699Y7Q8</accession>
<comment type="caution">
    <text evidence="7">The sequence shown here is derived from an EMBL/GenBank/DDBJ whole genome shotgun (WGS) entry which is preliminary data.</text>
</comment>
<keyword evidence="5" id="KW-0560">Oxidoreductase</keyword>
<evidence type="ECO:0000259" key="6">
    <source>
        <dbReference type="PROSITE" id="PS51387"/>
    </source>
</evidence>
<dbReference type="InterPro" id="IPR016166">
    <property type="entry name" value="FAD-bd_PCMH"/>
</dbReference>
<feature type="domain" description="FAD-binding PCMH-type" evidence="6">
    <location>
        <begin position="1"/>
        <end position="130"/>
    </location>
</feature>
<dbReference type="SUPFAM" id="SSF56176">
    <property type="entry name" value="FAD-binding/transporter-associated domain-like"/>
    <property type="match status" value="1"/>
</dbReference>
<evidence type="ECO:0000256" key="2">
    <source>
        <dbReference type="ARBA" id="ARBA00005466"/>
    </source>
</evidence>
<dbReference type="InterPro" id="IPR050416">
    <property type="entry name" value="FAD-linked_Oxidoreductase"/>
</dbReference>
<feature type="non-terminal residue" evidence="7">
    <location>
        <position position="1"/>
    </location>
</feature>
<comment type="similarity">
    <text evidence="2">Belongs to the oxygen-dependent FAD-linked oxidoreductase family.</text>
</comment>
<dbReference type="PANTHER" id="PTHR42973">
    <property type="entry name" value="BINDING OXIDOREDUCTASE, PUTATIVE (AFU_ORTHOLOGUE AFUA_1G17690)-RELATED"/>
    <property type="match status" value="1"/>
</dbReference>
<reference evidence="7 8" key="1">
    <citation type="submission" date="2020-02" db="EMBL/GenBank/DDBJ databases">
        <title>Draft genome sequence of Haematococcus lacustris strain NIES-144.</title>
        <authorList>
            <person name="Morimoto D."/>
            <person name="Nakagawa S."/>
            <person name="Yoshida T."/>
            <person name="Sawayama S."/>
        </authorList>
    </citation>
    <scope>NUCLEOTIDE SEQUENCE [LARGE SCALE GENOMIC DNA]</scope>
    <source>
        <strain evidence="7 8">NIES-144</strain>
    </source>
</reference>
<dbReference type="InterPro" id="IPR006094">
    <property type="entry name" value="Oxid_FAD_bind_N"/>
</dbReference>
<evidence type="ECO:0000256" key="4">
    <source>
        <dbReference type="ARBA" id="ARBA00022827"/>
    </source>
</evidence>
<name>A0A699Y7Q8_HAELA</name>
<dbReference type="AlphaFoldDB" id="A0A699Y7Q8"/>
<dbReference type="EMBL" id="BLLF01000028">
    <property type="protein sequence ID" value="GFH06217.1"/>
    <property type="molecule type" value="Genomic_DNA"/>
</dbReference>
<dbReference type="GO" id="GO:0016491">
    <property type="term" value="F:oxidoreductase activity"/>
    <property type="evidence" value="ECO:0007669"/>
    <property type="project" value="UniProtKB-KW"/>
</dbReference>
<proteinExistence type="inferred from homology"/>
<keyword evidence="3" id="KW-0285">Flavoprotein</keyword>
<evidence type="ECO:0000256" key="5">
    <source>
        <dbReference type="ARBA" id="ARBA00023002"/>
    </source>
</evidence>